<proteinExistence type="predicted"/>
<keyword evidence="1" id="KW-0812">Transmembrane</keyword>
<dbReference type="EMBL" id="ANIK01000006">
    <property type="protein sequence ID" value="EMJ97770.1"/>
    <property type="molecule type" value="Genomic_DNA"/>
</dbReference>
<accession>M6DGT9</accession>
<name>M6DGT9_9LEPT</name>
<evidence type="ECO:0000256" key="1">
    <source>
        <dbReference type="SAM" id="Phobius"/>
    </source>
</evidence>
<organism evidence="2 3">
    <name type="scientific">Leptospira alstonii serovar Sichuan str. 79601</name>
    <dbReference type="NCBI Taxonomy" id="1218565"/>
    <lineage>
        <taxon>Bacteria</taxon>
        <taxon>Pseudomonadati</taxon>
        <taxon>Spirochaetota</taxon>
        <taxon>Spirochaetia</taxon>
        <taxon>Leptospirales</taxon>
        <taxon>Leptospiraceae</taxon>
        <taxon>Leptospira</taxon>
    </lineage>
</organism>
<dbReference type="Proteomes" id="UP000011988">
    <property type="component" value="Unassembled WGS sequence"/>
</dbReference>
<feature type="transmembrane region" description="Helical" evidence="1">
    <location>
        <begin position="20"/>
        <end position="38"/>
    </location>
</feature>
<evidence type="ECO:0000313" key="2">
    <source>
        <dbReference type="EMBL" id="EMJ97770.1"/>
    </source>
</evidence>
<comment type="caution">
    <text evidence="2">The sequence shown here is derived from an EMBL/GenBank/DDBJ whole genome shotgun (WGS) entry which is preliminary data.</text>
</comment>
<keyword evidence="1" id="KW-1133">Transmembrane helix</keyword>
<feature type="transmembrane region" description="Helical" evidence="1">
    <location>
        <begin position="117"/>
        <end position="134"/>
    </location>
</feature>
<gene>
    <name evidence="2" type="ORF">LEP1GSC194_3957</name>
</gene>
<sequence length="150" mass="17217">MTDKKNRIYFSTNMKNLKIVYSALLISLVPFGGFFVFLANSNGDLPSGGIILGVSIFLLPISWYVPLFFAKKKMIQEDLEPKEKFLSYSQSKIFSVIFLESGYMVNGVFYFVTASPIHWIGMGIFFAGMLLLFPREKEFFSLYKTREFPP</sequence>
<keyword evidence="1" id="KW-0472">Membrane</keyword>
<reference evidence="2 3" key="1">
    <citation type="submission" date="2013-01" db="EMBL/GenBank/DDBJ databases">
        <authorList>
            <person name="Harkins D.M."/>
            <person name="Durkin A.S."/>
            <person name="Brinkac L.M."/>
            <person name="Haft D.H."/>
            <person name="Selengut J.D."/>
            <person name="Sanka R."/>
            <person name="DePew J."/>
            <person name="Purushe J."/>
            <person name="Galloway R.L."/>
            <person name="Vinetz J.M."/>
            <person name="Sutton G.G."/>
            <person name="Nierman W.C."/>
            <person name="Fouts D.E."/>
        </authorList>
    </citation>
    <scope>NUCLEOTIDE SEQUENCE [LARGE SCALE GENOMIC DNA]</scope>
    <source>
        <strain evidence="2 3">79601</strain>
    </source>
</reference>
<protein>
    <submittedName>
        <fullName evidence="2">Uncharacterized protein</fullName>
    </submittedName>
</protein>
<evidence type="ECO:0000313" key="3">
    <source>
        <dbReference type="Proteomes" id="UP000011988"/>
    </source>
</evidence>
<dbReference type="PATRIC" id="fig|1218565.3.peg.449"/>
<dbReference type="AlphaFoldDB" id="M6DGT9"/>
<feature type="transmembrane region" description="Helical" evidence="1">
    <location>
        <begin position="91"/>
        <end position="111"/>
    </location>
</feature>
<feature type="transmembrane region" description="Helical" evidence="1">
    <location>
        <begin position="50"/>
        <end position="70"/>
    </location>
</feature>